<protein>
    <submittedName>
        <fullName evidence="1">Uncharacterized protein</fullName>
    </submittedName>
</protein>
<keyword evidence="2" id="KW-1185">Reference proteome</keyword>
<evidence type="ECO:0000313" key="1">
    <source>
        <dbReference type="EMBL" id="VFQ70094.1"/>
    </source>
</evidence>
<proteinExistence type="predicted"/>
<dbReference type="AlphaFoldDB" id="A0A484L1B3"/>
<gene>
    <name evidence="1" type="ORF">CCAM_LOCUS11870</name>
</gene>
<sequence>DEQKHRRSSAKEYNNECATSQSLVMLPVSFASF</sequence>
<dbReference type="EMBL" id="OOIL02000888">
    <property type="protein sequence ID" value="VFQ70094.1"/>
    <property type="molecule type" value="Genomic_DNA"/>
</dbReference>
<reference evidence="1 2" key="1">
    <citation type="submission" date="2018-04" db="EMBL/GenBank/DDBJ databases">
        <authorList>
            <person name="Vogel A."/>
        </authorList>
    </citation>
    <scope>NUCLEOTIDE SEQUENCE [LARGE SCALE GENOMIC DNA]</scope>
</reference>
<evidence type="ECO:0000313" key="2">
    <source>
        <dbReference type="Proteomes" id="UP000595140"/>
    </source>
</evidence>
<organism evidence="1 2">
    <name type="scientific">Cuscuta campestris</name>
    <dbReference type="NCBI Taxonomy" id="132261"/>
    <lineage>
        <taxon>Eukaryota</taxon>
        <taxon>Viridiplantae</taxon>
        <taxon>Streptophyta</taxon>
        <taxon>Embryophyta</taxon>
        <taxon>Tracheophyta</taxon>
        <taxon>Spermatophyta</taxon>
        <taxon>Magnoliopsida</taxon>
        <taxon>eudicotyledons</taxon>
        <taxon>Gunneridae</taxon>
        <taxon>Pentapetalae</taxon>
        <taxon>asterids</taxon>
        <taxon>lamiids</taxon>
        <taxon>Solanales</taxon>
        <taxon>Convolvulaceae</taxon>
        <taxon>Cuscuteae</taxon>
        <taxon>Cuscuta</taxon>
        <taxon>Cuscuta subgen. Grammica</taxon>
        <taxon>Cuscuta sect. Cleistogrammica</taxon>
    </lineage>
</organism>
<accession>A0A484L1B3</accession>
<feature type="non-terminal residue" evidence="1">
    <location>
        <position position="1"/>
    </location>
</feature>
<dbReference type="Proteomes" id="UP000595140">
    <property type="component" value="Unassembled WGS sequence"/>
</dbReference>
<name>A0A484L1B3_9ASTE</name>